<dbReference type="GO" id="GO:0008360">
    <property type="term" value="P:regulation of cell shape"/>
    <property type="evidence" value="ECO:0007669"/>
    <property type="project" value="UniProtKB-UniRule"/>
</dbReference>
<dbReference type="GO" id="GO:0016740">
    <property type="term" value="F:transferase activity"/>
    <property type="evidence" value="ECO:0007669"/>
    <property type="project" value="UniProtKB-KW"/>
</dbReference>
<feature type="region of interest" description="Disordered" evidence="7">
    <location>
        <begin position="57"/>
        <end position="117"/>
    </location>
</feature>
<keyword evidence="8" id="KW-0812">Transmembrane</keyword>
<accession>A0A3N0AJ23</accession>
<dbReference type="EMBL" id="QICB01000001">
    <property type="protein sequence ID" value="RNL21528.1"/>
    <property type="molecule type" value="Genomic_DNA"/>
</dbReference>
<comment type="pathway">
    <text evidence="1 6">Cell wall biogenesis; peptidoglycan biosynthesis.</text>
</comment>
<feature type="domain" description="L,D-TPase catalytic" evidence="9">
    <location>
        <begin position="459"/>
        <end position="591"/>
    </location>
</feature>
<keyword evidence="11" id="KW-1185">Reference proteome</keyword>
<evidence type="ECO:0000256" key="4">
    <source>
        <dbReference type="ARBA" id="ARBA00022984"/>
    </source>
</evidence>
<dbReference type="InterPro" id="IPR005490">
    <property type="entry name" value="LD_TPept_cat_dom"/>
</dbReference>
<evidence type="ECO:0000313" key="11">
    <source>
        <dbReference type="Proteomes" id="UP000267368"/>
    </source>
</evidence>
<dbReference type="InterPro" id="IPR038063">
    <property type="entry name" value="Transpep_catalytic_dom"/>
</dbReference>
<feature type="region of interest" description="Disordered" evidence="7">
    <location>
        <begin position="1"/>
        <end position="39"/>
    </location>
</feature>
<dbReference type="PROSITE" id="PS52029">
    <property type="entry name" value="LD_TPASE"/>
    <property type="match status" value="1"/>
</dbReference>
<dbReference type="CDD" id="cd16913">
    <property type="entry name" value="YkuD_like"/>
    <property type="match status" value="1"/>
</dbReference>
<dbReference type="Gene3D" id="3.10.20.800">
    <property type="match status" value="1"/>
</dbReference>
<evidence type="ECO:0000256" key="1">
    <source>
        <dbReference type="ARBA" id="ARBA00004752"/>
    </source>
</evidence>
<keyword evidence="8" id="KW-1133">Transmembrane helix</keyword>
<keyword evidence="4 6" id="KW-0573">Peptidoglycan synthesis</keyword>
<evidence type="ECO:0000256" key="7">
    <source>
        <dbReference type="SAM" id="MobiDB-lite"/>
    </source>
</evidence>
<keyword evidence="2" id="KW-0808">Transferase</keyword>
<comment type="caution">
    <text evidence="10">The sequence shown here is derived from an EMBL/GenBank/DDBJ whole genome shotgun (WGS) entry which is preliminary data.</text>
</comment>
<evidence type="ECO:0000259" key="9">
    <source>
        <dbReference type="PROSITE" id="PS52029"/>
    </source>
</evidence>
<feature type="compositionally biased region" description="Basic and acidic residues" evidence="7">
    <location>
        <begin position="1"/>
        <end position="27"/>
    </location>
</feature>
<dbReference type="GO" id="GO:0005576">
    <property type="term" value="C:extracellular region"/>
    <property type="evidence" value="ECO:0007669"/>
    <property type="project" value="TreeGrafter"/>
</dbReference>
<dbReference type="InterPro" id="IPR050979">
    <property type="entry name" value="LD-transpeptidase"/>
</dbReference>
<dbReference type="SUPFAM" id="SSF143985">
    <property type="entry name" value="L,D-transpeptidase pre-catalytic domain-like"/>
    <property type="match status" value="1"/>
</dbReference>
<evidence type="ECO:0000313" key="10">
    <source>
        <dbReference type="EMBL" id="RNL21528.1"/>
    </source>
</evidence>
<evidence type="ECO:0000256" key="2">
    <source>
        <dbReference type="ARBA" id="ARBA00022679"/>
    </source>
</evidence>
<dbReference type="InterPro" id="IPR022029">
    <property type="entry name" value="YoaR-like_PG-bd"/>
</dbReference>
<evidence type="ECO:0000256" key="6">
    <source>
        <dbReference type="PROSITE-ProRule" id="PRU01373"/>
    </source>
</evidence>
<feature type="active site" description="Proton donor/acceptor" evidence="6">
    <location>
        <position position="543"/>
    </location>
</feature>
<dbReference type="Gene3D" id="2.40.440.10">
    <property type="entry name" value="L,D-transpeptidase catalytic domain-like"/>
    <property type="match status" value="1"/>
</dbReference>
<protein>
    <recommendedName>
        <fullName evidence="9">L,D-TPase catalytic domain-containing protein</fullName>
    </recommendedName>
</protein>
<organism evidence="10 11">
    <name type="scientific">Slackia faecicanis</name>
    <dbReference type="NCBI Taxonomy" id="255723"/>
    <lineage>
        <taxon>Bacteria</taxon>
        <taxon>Bacillati</taxon>
        <taxon>Actinomycetota</taxon>
        <taxon>Coriobacteriia</taxon>
        <taxon>Eggerthellales</taxon>
        <taxon>Eggerthellaceae</taxon>
        <taxon>Slackia</taxon>
    </lineage>
</organism>
<dbReference type="PANTHER" id="PTHR30582:SF33">
    <property type="entry name" value="EXPORTED PROTEIN"/>
    <property type="match status" value="1"/>
</dbReference>
<dbReference type="UniPathway" id="UPA00219"/>
<evidence type="ECO:0000256" key="3">
    <source>
        <dbReference type="ARBA" id="ARBA00022960"/>
    </source>
</evidence>
<evidence type="ECO:0000256" key="8">
    <source>
        <dbReference type="SAM" id="Phobius"/>
    </source>
</evidence>
<keyword evidence="5 6" id="KW-0961">Cell wall biogenesis/degradation</keyword>
<keyword evidence="3 6" id="KW-0133">Cell shape</keyword>
<dbReference type="Pfam" id="PF12229">
    <property type="entry name" value="PG_binding_4"/>
    <property type="match status" value="1"/>
</dbReference>
<name>A0A3N0AJ23_9ACTN</name>
<dbReference type="PANTHER" id="PTHR30582">
    <property type="entry name" value="L,D-TRANSPEPTIDASE"/>
    <property type="match status" value="1"/>
</dbReference>
<sequence length="592" mass="62247">MASVSGKKEAKNRDFAEATRDQAKHESFPPGRNGAESLASTGGFNLAATAAYRPVDAASAKARRGAHARVTPDAAAGSTSVMPVDVSRRARGGARQAGPQQPGPQHPANGSAFEHAPKSRKGKAAAITAGAVVLLLAVVYVAGAVMFTGRFYPNTVMGALDLSMKGADEAAAMLSEAERDYTLQVEGQGLDFTISSVQAGIGVDARAIVEEALADSEPWKWPLRIGGSHDETERMVAASDTESLSEAVHEVVDAFNEAADPSADAHVAFDADQGAYAVIDEVYGKQVSADAVTQAAAQAIASMQDSVKLTDEVLIKPAVLAGDSRLAAAADKANLMIGCDVVLKSSTDGTKIAELDGSTISQWITFDENMEPVLDSAALDAWANKLASSLDTVGKTRSYTRPDGKHVEVGGGDYGWKVDSAALVSAIQEAVGNGTVGDLEIPTSVTGNGYTAPGRDWDAYCDIDLTEQHAYYYDESGALVWDAPIVTGKPNGDDDTPTGVYSLKNLQRDVSLRGPVDPETNKPEWDSPVDYWMPFVGNMIGLHDAPWQPDKVFGDPNAYKTYGSHGCINLSVDKAAALFGVIKTGDAVIVHW</sequence>
<dbReference type="SUPFAM" id="SSF141523">
    <property type="entry name" value="L,D-transpeptidase catalytic domain-like"/>
    <property type="match status" value="1"/>
</dbReference>
<dbReference type="GO" id="GO:0071555">
    <property type="term" value="P:cell wall organization"/>
    <property type="evidence" value="ECO:0007669"/>
    <property type="project" value="UniProtKB-UniRule"/>
</dbReference>
<proteinExistence type="predicted"/>
<dbReference type="GO" id="GO:0018104">
    <property type="term" value="P:peptidoglycan-protein cross-linking"/>
    <property type="evidence" value="ECO:0007669"/>
    <property type="project" value="TreeGrafter"/>
</dbReference>
<dbReference type="GO" id="GO:0071972">
    <property type="term" value="F:peptidoglycan L,D-transpeptidase activity"/>
    <property type="evidence" value="ECO:0007669"/>
    <property type="project" value="TreeGrafter"/>
</dbReference>
<dbReference type="AlphaFoldDB" id="A0A3N0AJ23"/>
<feature type="transmembrane region" description="Helical" evidence="8">
    <location>
        <begin position="124"/>
        <end position="147"/>
    </location>
</feature>
<evidence type="ECO:0000256" key="5">
    <source>
        <dbReference type="ARBA" id="ARBA00023316"/>
    </source>
</evidence>
<dbReference type="Proteomes" id="UP000267368">
    <property type="component" value="Unassembled WGS sequence"/>
</dbReference>
<reference evidence="11" key="1">
    <citation type="submission" date="2018-05" db="EMBL/GenBank/DDBJ databases">
        <title>Genome Sequencing of selected type strains of the family Eggerthellaceae.</title>
        <authorList>
            <person name="Danylec N."/>
            <person name="Stoll D.A."/>
            <person name="Doetsch A."/>
            <person name="Huch M."/>
        </authorList>
    </citation>
    <scope>NUCLEOTIDE SEQUENCE [LARGE SCALE GENOMIC DNA]</scope>
    <source>
        <strain evidence="11">DSM 17537</strain>
    </source>
</reference>
<keyword evidence="8" id="KW-0472">Membrane</keyword>
<feature type="active site" description="Nucleophile" evidence="6">
    <location>
        <position position="567"/>
    </location>
</feature>
<gene>
    <name evidence="10" type="ORF">DMP07_01420</name>
</gene>
<dbReference type="Pfam" id="PF03734">
    <property type="entry name" value="YkuD"/>
    <property type="match status" value="1"/>
</dbReference>
<dbReference type="InterPro" id="IPR038054">
    <property type="entry name" value="LD_TPept-like_central_sf"/>
</dbReference>